<protein>
    <submittedName>
        <fullName evidence="1">Uncharacterized protein</fullName>
    </submittedName>
</protein>
<dbReference type="Proteomes" id="UP000185934">
    <property type="component" value="Chromosome"/>
</dbReference>
<name>A0A1P8F4U4_9CHLR</name>
<dbReference type="KEGG" id="dfo:Dform_00016"/>
<keyword evidence="2" id="KW-1185">Reference proteome</keyword>
<dbReference type="AlphaFoldDB" id="A0A1P8F4U4"/>
<reference evidence="2" key="1">
    <citation type="submission" date="2016-11" db="EMBL/GenBank/DDBJ databases">
        <title>Dehalogenimonas formicexedens sp. nov., a chlorinated alkane respiring bacterium isolated from contaminated groundwater.</title>
        <authorList>
            <person name="Key T.A."/>
            <person name="Bowman K.S."/>
            <person name="Lee I."/>
            <person name="Chun J."/>
            <person name="Albuquerque L."/>
            <person name="da Costa M.S."/>
            <person name="Rainey F.A."/>
            <person name="Moe W.M."/>
        </authorList>
    </citation>
    <scope>NUCLEOTIDE SEQUENCE [LARGE SCALE GENOMIC DNA]</scope>
    <source>
        <strain evidence="2">NSZ-14</strain>
    </source>
</reference>
<organism evidence="1 2">
    <name type="scientific">Dehalogenimonas formicexedens</name>
    <dbReference type="NCBI Taxonomy" id="1839801"/>
    <lineage>
        <taxon>Bacteria</taxon>
        <taxon>Bacillati</taxon>
        <taxon>Chloroflexota</taxon>
        <taxon>Dehalococcoidia</taxon>
        <taxon>Dehalococcoidales</taxon>
        <taxon>Dehalococcoidaceae</taxon>
        <taxon>Dehalogenimonas</taxon>
    </lineage>
</organism>
<gene>
    <name evidence="1" type="ORF">Dform_00016</name>
</gene>
<sequence length="37" mass="4634">METNKCTSSSLSQRDRVRKLVFRLRGYRFFQAKKFWY</sequence>
<accession>A0A1P8F4U4</accession>
<evidence type="ECO:0000313" key="1">
    <source>
        <dbReference type="EMBL" id="APV43382.1"/>
    </source>
</evidence>
<evidence type="ECO:0000313" key="2">
    <source>
        <dbReference type="Proteomes" id="UP000185934"/>
    </source>
</evidence>
<proteinExistence type="predicted"/>
<dbReference type="EMBL" id="CP018258">
    <property type="protein sequence ID" value="APV43382.1"/>
    <property type="molecule type" value="Genomic_DNA"/>
</dbReference>